<dbReference type="InterPro" id="IPR011009">
    <property type="entry name" value="Kinase-like_dom_sf"/>
</dbReference>
<dbReference type="InterPro" id="IPR004119">
    <property type="entry name" value="EcKL"/>
</dbReference>
<evidence type="ECO:0000256" key="1">
    <source>
        <dbReference type="SAM" id="MobiDB-lite"/>
    </source>
</evidence>
<protein>
    <submittedName>
        <fullName evidence="2">Aminoglycoside phosphotransferase</fullName>
    </submittedName>
</protein>
<feature type="region of interest" description="Disordered" evidence="1">
    <location>
        <begin position="1"/>
        <end position="20"/>
    </location>
</feature>
<sequence>MSERASESSTQSTALRSPTALEGITPEWLTGILARTTPGVEVAEVAVDSVVWGTATKVMLRVGYTQNPQGGPPEALCLKGGFDDAMRALGHRGYRAEARFYADIAPALGDVVPRCWGTEVDDEGEQGLVVLDDLREPGVAFGRPQDRYTPDQVAAALELLADMHGRSWDRTGPGATPWLVVGSPQYRTVVTGFLSEAHWTAALERPTTDCFTPAMRDRRRVERAMHQLWEIDDAGVQSLAHGDPHIGNTYLVDGAIRFLDWQVACLGPWSDDTAYFLVGALDVETRRACERDLLRTYLAALAATGAPAPTFDEAWAAYRRHHLHGLLFAVCPPEKQGEEVCRLMGERYAAAVADHDTLAALGQ</sequence>
<comment type="caution">
    <text evidence="2">The sequence shown here is derived from an EMBL/GenBank/DDBJ whole genome shotgun (WGS) entry which is preliminary data.</text>
</comment>
<gene>
    <name evidence="2" type="ORF">GCM10017577_49350</name>
</gene>
<dbReference type="AlphaFoldDB" id="A0A9W6L8K2"/>
<feature type="compositionally biased region" description="Polar residues" evidence="1">
    <location>
        <begin position="7"/>
        <end position="16"/>
    </location>
</feature>
<reference evidence="2" key="2">
    <citation type="submission" date="2023-01" db="EMBL/GenBank/DDBJ databases">
        <authorList>
            <person name="Sun Q."/>
            <person name="Evtushenko L."/>
        </authorList>
    </citation>
    <scope>NUCLEOTIDE SEQUENCE</scope>
    <source>
        <strain evidence="2">VKM Ac-1069</strain>
    </source>
</reference>
<organism evidence="2 3">
    <name type="scientific">Pseudonocardia halophobica</name>
    <dbReference type="NCBI Taxonomy" id="29401"/>
    <lineage>
        <taxon>Bacteria</taxon>
        <taxon>Bacillati</taxon>
        <taxon>Actinomycetota</taxon>
        <taxon>Actinomycetes</taxon>
        <taxon>Pseudonocardiales</taxon>
        <taxon>Pseudonocardiaceae</taxon>
        <taxon>Pseudonocardia</taxon>
    </lineage>
</organism>
<evidence type="ECO:0000313" key="2">
    <source>
        <dbReference type="EMBL" id="GLL13791.1"/>
    </source>
</evidence>
<dbReference type="SUPFAM" id="SSF56112">
    <property type="entry name" value="Protein kinase-like (PK-like)"/>
    <property type="match status" value="1"/>
</dbReference>
<dbReference type="InterPro" id="IPR052961">
    <property type="entry name" value="Oxido-Kinase-like_Enzymes"/>
</dbReference>
<proteinExistence type="predicted"/>
<dbReference type="Gene3D" id="3.90.1200.10">
    <property type="match status" value="1"/>
</dbReference>
<dbReference type="RefSeq" id="WP_051737900.1">
    <property type="nucleotide sequence ID" value="NZ_BAAAUZ010000051.1"/>
</dbReference>
<dbReference type="Pfam" id="PF02958">
    <property type="entry name" value="EcKL"/>
    <property type="match status" value="1"/>
</dbReference>
<keyword evidence="3" id="KW-1185">Reference proteome</keyword>
<accession>A0A9W6L8K2</accession>
<dbReference type="EMBL" id="BSFQ01000025">
    <property type="protein sequence ID" value="GLL13791.1"/>
    <property type="molecule type" value="Genomic_DNA"/>
</dbReference>
<dbReference type="Proteomes" id="UP001143463">
    <property type="component" value="Unassembled WGS sequence"/>
</dbReference>
<evidence type="ECO:0000313" key="3">
    <source>
        <dbReference type="Proteomes" id="UP001143463"/>
    </source>
</evidence>
<reference evidence="2" key="1">
    <citation type="journal article" date="2014" name="Int. J. Syst. Evol. Microbiol.">
        <title>Complete genome sequence of Corynebacterium casei LMG S-19264T (=DSM 44701T), isolated from a smear-ripened cheese.</title>
        <authorList>
            <consortium name="US DOE Joint Genome Institute (JGI-PGF)"/>
            <person name="Walter F."/>
            <person name="Albersmeier A."/>
            <person name="Kalinowski J."/>
            <person name="Ruckert C."/>
        </authorList>
    </citation>
    <scope>NUCLEOTIDE SEQUENCE</scope>
    <source>
        <strain evidence="2">VKM Ac-1069</strain>
    </source>
</reference>
<dbReference type="PANTHER" id="PTHR23020:SF41">
    <property type="entry name" value="AMINOGLYCOSIDE PHOSPHOTRANSFERASE DOMAIN-CONTAINING PROTEIN"/>
    <property type="match status" value="1"/>
</dbReference>
<dbReference type="PANTHER" id="PTHR23020">
    <property type="entry name" value="UNCHARACTERIZED NUCLEAR HORMONE RECEPTOR-RELATED"/>
    <property type="match status" value="1"/>
</dbReference>
<name>A0A9W6L8K2_9PSEU</name>